<keyword evidence="1" id="KW-0812">Transmembrane</keyword>
<organism evidence="2 3">
    <name type="scientific">Obba rivulosa</name>
    <dbReference type="NCBI Taxonomy" id="1052685"/>
    <lineage>
        <taxon>Eukaryota</taxon>
        <taxon>Fungi</taxon>
        <taxon>Dikarya</taxon>
        <taxon>Basidiomycota</taxon>
        <taxon>Agaricomycotina</taxon>
        <taxon>Agaricomycetes</taxon>
        <taxon>Polyporales</taxon>
        <taxon>Gelatoporiaceae</taxon>
        <taxon>Obba</taxon>
    </lineage>
</organism>
<gene>
    <name evidence="2" type="ORF">OBBRIDRAFT_806124</name>
</gene>
<evidence type="ECO:0000256" key="1">
    <source>
        <dbReference type="SAM" id="Phobius"/>
    </source>
</evidence>
<evidence type="ECO:0000313" key="3">
    <source>
        <dbReference type="Proteomes" id="UP000250043"/>
    </source>
</evidence>
<sequence length="257" mass="27476">MTIVYCLNAVFALTYPSSFPHPSSPGIVAIIVGALGFFAIFSLLVIGLCIYKRCINGPFDARPVADDVEAVRVAPALRRRSWRDCFNTANANGGANRTAVLLGQIVPPLNPNPRVRTPSPPPPYSAGISSSAEEHLIPVHRSDVDGPGGISPSNQSATTSILQVCKYTFGIFYYCGSAAIARHCMSHSEPCGPWAGINRCTRIRAATFAAKDDAGNTNNGCRGYYNVGVRSFEEAFAQPQMATPGSATARRQHLLAF</sequence>
<keyword evidence="3" id="KW-1185">Reference proteome</keyword>
<dbReference type="Proteomes" id="UP000250043">
    <property type="component" value="Unassembled WGS sequence"/>
</dbReference>
<keyword evidence="1" id="KW-0472">Membrane</keyword>
<evidence type="ECO:0000313" key="2">
    <source>
        <dbReference type="EMBL" id="OCH87321.1"/>
    </source>
</evidence>
<feature type="transmembrane region" description="Helical" evidence="1">
    <location>
        <begin position="27"/>
        <end position="51"/>
    </location>
</feature>
<proteinExistence type="predicted"/>
<dbReference type="AlphaFoldDB" id="A0A8E2AMM3"/>
<reference evidence="2 3" key="1">
    <citation type="submission" date="2016-07" db="EMBL/GenBank/DDBJ databases">
        <title>Draft genome of the white-rot fungus Obba rivulosa 3A-2.</title>
        <authorList>
            <consortium name="DOE Joint Genome Institute"/>
            <person name="Miettinen O."/>
            <person name="Riley R."/>
            <person name="Acob R."/>
            <person name="Barry K."/>
            <person name="Cullen D."/>
            <person name="De Vries R."/>
            <person name="Hainaut M."/>
            <person name="Hatakka A."/>
            <person name="Henrissat B."/>
            <person name="Hilden K."/>
            <person name="Kuo R."/>
            <person name="Labutti K."/>
            <person name="Lipzen A."/>
            <person name="Makela M.R."/>
            <person name="Sandor L."/>
            <person name="Spatafora J.W."/>
            <person name="Grigoriev I.V."/>
            <person name="Hibbett D.S."/>
        </authorList>
    </citation>
    <scope>NUCLEOTIDE SEQUENCE [LARGE SCALE GENOMIC DNA]</scope>
    <source>
        <strain evidence="2 3">3A-2</strain>
    </source>
</reference>
<dbReference type="EMBL" id="KV722489">
    <property type="protein sequence ID" value="OCH87321.1"/>
    <property type="molecule type" value="Genomic_DNA"/>
</dbReference>
<name>A0A8E2AMM3_9APHY</name>
<keyword evidence="1" id="KW-1133">Transmembrane helix</keyword>
<protein>
    <submittedName>
        <fullName evidence="2">Uncharacterized protein</fullName>
    </submittedName>
</protein>
<accession>A0A8E2AMM3</accession>